<gene>
    <name evidence="4" type="ORF">COV49_01655</name>
</gene>
<dbReference type="Proteomes" id="UP000230869">
    <property type="component" value="Unassembled WGS sequence"/>
</dbReference>
<dbReference type="PANTHER" id="PTHR44591:SF3">
    <property type="entry name" value="RESPONSE REGULATORY DOMAIN-CONTAINING PROTEIN"/>
    <property type="match status" value="1"/>
</dbReference>
<protein>
    <submittedName>
        <fullName evidence="4">Response regulator</fullName>
    </submittedName>
</protein>
<sequence length="128" mass="14519">MAKAKKKILITEDEQSISNVLRNKLERYGFEVILASTGEESLNKTKAMKPDLVLLDLIMPHKDGFQVLEEMKKDKDMKKIDVIVFSNLGQEADMKRTKEMGASDYIIKSNMSISEVVEKINKVLGSRV</sequence>
<feature type="domain" description="Response regulatory" evidence="3">
    <location>
        <begin position="7"/>
        <end position="123"/>
    </location>
</feature>
<name>A0A2M6K9C5_9BACT</name>
<evidence type="ECO:0000313" key="4">
    <source>
        <dbReference type="EMBL" id="PIR13585.1"/>
    </source>
</evidence>
<keyword evidence="1 2" id="KW-0597">Phosphoprotein</keyword>
<dbReference type="PROSITE" id="PS50110">
    <property type="entry name" value="RESPONSE_REGULATORY"/>
    <property type="match status" value="1"/>
</dbReference>
<evidence type="ECO:0000256" key="1">
    <source>
        <dbReference type="ARBA" id="ARBA00022553"/>
    </source>
</evidence>
<dbReference type="InterPro" id="IPR011006">
    <property type="entry name" value="CheY-like_superfamily"/>
</dbReference>
<evidence type="ECO:0000313" key="5">
    <source>
        <dbReference type="Proteomes" id="UP000230869"/>
    </source>
</evidence>
<dbReference type="Gene3D" id="3.40.50.2300">
    <property type="match status" value="1"/>
</dbReference>
<dbReference type="SMART" id="SM00448">
    <property type="entry name" value="REC"/>
    <property type="match status" value="1"/>
</dbReference>
<dbReference type="AlphaFoldDB" id="A0A2M6K9C5"/>
<reference evidence="4 5" key="1">
    <citation type="submission" date="2017-09" db="EMBL/GenBank/DDBJ databases">
        <title>Depth-based differentiation of microbial function through sediment-hosted aquifers and enrichment of novel symbionts in the deep terrestrial subsurface.</title>
        <authorList>
            <person name="Probst A.J."/>
            <person name="Ladd B."/>
            <person name="Jarett J.K."/>
            <person name="Geller-Mcgrath D.E."/>
            <person name="Sieber C.M."/>
            <person name="Emerson J.B."/>
            <person name="Anantharaman K."/>
            <person name="Thomas B.C."/>
            <person name="Malmstrom R."/>
            <person name="Stieglmeier M."/>
            <person name="Klingl A."/>
            <person name="Woyke T."/>
            <person name="Ryan C.M."/>
            <person name="Banfield J.F."/>
        </authorList>
    </citation>
    <scope>NUCLEOTIDE SEQUENCE [LARGE SCALE GENOMIC DNA]</scope>
    <source>
        <strain evidence="4">CG11_big_fil_rev_8_21_14_0_20_39_10</strain>
    </source>
</reference>
<dbReference type="InterPro" id="IPR050595">
    <property type="entry name" value="Bact_response_regulator"/>
</dbReference>
<dbReference type="SUPFAM" id="SSF52172">
    <property type="entry name" value="CheY-like"/>
    <property type="match status" value="1"/>
</dbReference>
<dbReference type="PANTHER" id="PTHR44591">
    <property type="entry name" value="STRESS RESPONSE REGULATOR PROTEIN 1"/>
    <property type="match status" value="1"/>
</dbReference>
<feature type="modified residue" description="4-aspartylphosphate" evidence="2">
    <location>
        <position position="56"/>
    </location>
</feature>
<dbReference type="GO" id="GO:0000160">
    <property type="term" value="P:phosphorelay signal transduction system"/>
    <property type="evidence" value="ECO:0007669"/>
    <property type="project" value="InterPro"/>
</dbReference>
<dbReference type="Pfam" id="PF00072">
    <property type="entry name" value="Response_reg"/>
    <property type="match status" value="1"/>
</dbReference>
<accession>A0A2M6K9C5</accession>
<proteinExistence type="predicted"/>
<evidence type="ECO:0000259" key="3">
    <source>
        <dbReference type="PROSITE" id="PS50110"/>
    </source>
</evidence>
<organism evidence="4 5">
    <name type="scientific">Candidatus Falkowbacteria bacterium CG11_big_fil_rev_8_21_14_0_20_39_10</name>
    <dbReference type="NCBI Taxonomy" id="1974570"/>
    <lineage>
        <taxon>Bacteria</taxon>
        <taxon>Candidatus Falkowiibacteriota</taxon>
    </lineage>
</organism>
<dbReference type="EMBL" id="PCWW01000028">
    <property type="protein sequence ID" value="PIR13585.1"/>
    <property type="molecule type" value="Genomic_DNA"/>
</dbReference>
<evidence type="ECO:0000256" key="2">
    <source>
        <dbReference type="PROSITE-ProRule" id="PRU00169"/>
    </source>
</evidence>
<dbReference type="InterPro" id="IPR001789">
    <property type="entry name" value="Sig_transdc_resp-reg_receiver"/>
</dbReference>
<comment type="caution">
    <text evidence="4">The sequence shown here is derived from an EMBL/GenBank/DDBJ whole genome shotgun (WGS) entry which is preliminary data.</text>
</comment>